<dbReference type="AlphaFoldDB" id="A0A9P3TD70"/>
<protein>
    <submittedName>
        <fullName evidence="1">Uncharacterized protein</fullName>
    </submittedName>
</protein>
<gene>
    <name evidence="1" type="ORF">I8531_004972</name>
</gene>
<organism evidence="1 2">
    <name type="scientific">Kluyvera intermedia</name>
    <name type="common">Enterobacter intermedius</name>
    <dbReference type="NCBI Taxonomy" id="61648"/>
    <lineage>
        <taxon>Bacteria</taxon>
        <taxon>Pseudomonadati</taxon>
        <taxon>Pseudomonadota</taxon>
        <taxon>Gammaproteobacteria</taxon>
        <taxon>Enterobacterales</taxon>
        <taxon>Enterobacteriaceae</taxon>
        <taxon>Kluyvera</taxon>
    </lineage>
</organism>
<dbReference type="EMBL" id="DACSUM010000063">
    <property type="protein sequence ID" value="HAT3584584.1"/>
    <property type="molecule type" value="Genomic_DNA"/>
</dbReference>
<sequence length="64" mass="7496">MVDIKTIEDEIEDIEEELCSMVNYDVCFNFEEDLNDLDDYKTTLEDRLVFLNGVLSGIQSGYYM</sequence>
<accession>A0A9P3TD70</accession>
<evidence type="ECO:0000313" key="1">
    <source>
        <dbReference type="EMBL" id="HAT3584584.1"/>
    </source>
</evidence>
<reference evidence="1" key="2">
    <citation type="submission" date="2020-10" db="EMBL/GenBank/DDBJ databases">
        <authorList>
            <consortium name="NCBI Pathogen Detection Project"/>
        </authorList>
    </citation>
    <scope>NUCLEOTIDE SEQUENCE</scope>
    <source>
        <strain evidence="1">CAVp300</strain>
    </source>
</reference>
<evidence type="ECO:0000313" key="2">
    <source>
        <dbReference type="Proteomes" id="UP000867740"/>
    </source>
</evidence>
<proteinExistence type="predicted"/>
<reference evidence="1" key="1">
    <citation type="journal article" date="2018" name="Genome Biol.">
        <title>SKESA: strategic k-mer extension for scrupulous assemblies.</title>
        <authorList>
            <person name="Souvorov A."/>
            <person name="Agarwala R."/>
            <person name="Lipman D.J."/>
        </authorList>
    </citation>
    <scope>NUCLEOTIDE SEQUENCE</scope>
    <source>
        <strain evidence="1">CAVp300</strain>
    </source>
</reference>
<comment type="caution">
    <text evidence="1">The sequence shown here is derived from an EMBL/GenBank/DDBJ whole genome shotgun (WGS) entry which is preliminary data.</text>
</comment>
<dbReference type="RefSeq" id="WP_000227645.1">
    <property type="nucleotide sequence ID" value="NZ_CABMNU010000005.1"/>
</dbReference>
<dbReference type="Proteomes" id="UP000867740">
    <property type="component" value="Unassembled WGS sequence"/>
</dbReference>
<name>A0A9P3TD70_KLUIN</name>